<comment type="subcellular location">
    <subcellularLocation>
        <location evidence="1">Cell membrane</location>
        <topology evidence="1">Multi-pass membrane protein</topology>
    </subcellularLocation>
</comment>
<evidence type="ECO:0000256" key="2">
    <source>
        <dbReference type="ARBA" id="ARBA00007430"/>
    </source>
</evidence>
<feature type="transmembrane region" description="Helical" evidence="7">
    <location>
        <begin position="274"/>
        <end position="292"/>
    </location>
</feature>
<dbReference type="PANTHER" id="PTHR30250">
    <property type="entry name" value="PST FAMILY PREDICTED COLANIC ACID TRANSPORTER"/>
    <property type="match status" value="1"/>
</dbReference>
<keyword evidence="5 7" id="KW-1133">Transmembrane helix</keyword>
<dbReference type="InterPro" id="IPR050833">
    <property type="entry name" value="Poly_Biosynth_Transport"/>
</dbReference>
<feature type="transmembrane region" description="Helical" evidence="7">
    <location>
        <begin position="6"/>
        <end position="23"/>
    </location>
</feature>
<keyword evidence="4 7" id="KW-0812">Transmembrane</keyword>
<evidence type="ECO:0000256" key="5">
    <source>
        <dbReference type="ARBA" id="ARBA00022989"/>
    </source>
</evidence>
<feature type="transmembrane region" description="Helical" evidence="7">
    <location>
        <begin position="149"/>
        <end position="171"/>
    </location>
</feature>
<dbReference type="Pfam" id="PF13440">
    <property type="entry name" value="Polysacc_synt_3"/>
    <property type="match status" value="1"/>
</dbReference>
<proteinExistence type="inferred from homology"/>
<feature type="transmembrane region" description="Helical" evidence="7">
    <location>
        <begin position="177"/>
        <end position="202"/>
    </location>
</feature>
<evidence type="ECO:0000313" key="8">
    <source>
        <dbReference type="EMBL" id="CEG13430.1"/>
    </source>
</evidence>
<dbReference type="PANTHER" id="PTHR30250:SF10">
    <property type="entry name" value="LIPOPOLYSACCHARIDE BIOSYNTHESIS PROTEIN WZXC"/>
    <property type="match status" value="1"/>
</dbReference>
<evidence type="ECO:0000256" key="3">
    <source>
        <dbReference type="ARBA" id="ARBA00022475"/>
    </source>
</evidence>
<reference evidence="8" key="1">
    <citation type="submission" date="2014-09" db="EMBL/GenBank/DDBJ databases">
        <authorList>
            <person name="Probst J Alexander"/>
        </authorList>
    </citation>
    <scope>NUCLEOTIDE SEQUENCE</scope>
</reference>
<evidence type="ECO:0000256" key="6">
    <source>
        <dbReference type="ARBA" id="ARBA00023136"/>
    </source>
</evidence>
<keyword evidence="6 7" id="KW-0472">Membrane</keyword>
<feature type="transmembrane region" description="Helical" evidence="7">
    <location>
        <begin position="214"/>
        <end position="235"/>
    </location>
</feature>
<dbReference type="GO" id="GO:0005886">
    <property type="term" value="C:plasma membrane"/>
    <property type="evidence" value="ECO:0007669"/>
    <property type="project" value="UniProtKB-SubCell"/>
</dbReference>
<feature type="transmembrane region" description="Helical" evidence="7">
    <location>
        <begin position="241"/>
        <end position="262"/>
    </location>
</feature>
<name>A0A098EEH9_9ZZZZ</name>
<gene>
    <name evidence="8" type="ORF">MSIBF_A390002</name>
</gene>
<evidence type="ECO:0000256" key="4">
    <source>
        <dbReference type="ARBA" id="ARBA00022692"/>
    </source>
</evidence>
<protein>
    <submittedName>
        <fullName evidence="8">Putative oligosaccharide flippase</fullName>
    </submittedName>
</protein>
<accession>A0A098EEH9</accession>
<dbReference type="AlphaFoldDB" id="A0A098EEH9"/>
<sequence length="334" mass="37696">MGINVVSSLFSSIVSVILALLGFSYWSLVYGSLAAAPLRVILYWYASSWRPKISFNIKVAKEMFGFGGWVMFINFLTFFMYKTDSFFIGKFLNASSLGIYDMGANLGKIGSDQIARVMNSVLFPTFSSIQNDKEKIQNAYFKALKYTNLLTIPISLGTIAIAPEFVLFVLGEKWIEVILPIQIFAVYGLFFSIMIPSSNVFLAVGKAKLKAKLMATHLILILIFIYPFLLWWGIVGVALCIMLSMVIMSLIALIIVSSILDMRFYKSIKVLREPTIASIIMFFSVMIAKILIGSSLHTLFIFIFIGILTYFTIFYIVDKGIFIEFNEILSTFRK</sequence>
<keyword evidence="3" id="KW-1003">Cell membrane</keyword>
<dbReference type="EMBL" id="CCXY01000323">
    <property type="protein sequence ID" value="CEG13430.1"/>
    <property type="molecule type" value="Genomic_DNA"/>
</dbReference>
<organism evidence="8">
    <name type="scientific">groundwater metagenome</name>
    <dbReference type="NCBI Taxonomy" id="717931"/>
    <lineage>
        <taxon>unclassified sequences</taxon>
        <taxon>metagenomes</taxon>
        <taxon>ecological metagenomes</taxon>
    </lineage>
</organism>
<evidence type="ECO:0000256" key="7">
    <source>
        <dbReference type="SAM" id="Phobius"/>
    </source>
</evidence>
<feature type="transmembrane region" description="Helical" evidence="7">
    <location>
        <begin position="66"/>
        <end position="83"/>
    </location>
</feature>
<comment type="similarity">
    <text evidence="2">Belongs to the polysaccharide synthase family.</text>
</comment>
<evidence type="ECO:0000256" key="1">
    <source>
        <dbReference type="ARBA" id="ARBA00004651"/>
    </source>
</evidence>
<feature type="transmembrane region" description="Helical" evidence="7">
    <location>
        <begin position="298"/>
        <end position="317"/>
    </location>
</feature>